<dbReference type="Pfam" id="PF13458">
    <property type="entry name" value="Peripla_BP_6"/>
    <property type="match status" value="1"/>
</dbReference>
<dbReference type="EMBL" id="BMYK01000002">
    <property type="protein sequence ID" value="GHC71601.1"/>
    <property type="molecule type" value="Genomic_DNA"/>
</dbReference>
<dbReference type="PANTHER" id="PTHR30483:SF6">
    <property type="entry name" value="PERIPLASMIC BINDING PROTEIN OF ABC TRANSPORTER FOR NATURAL AMINO ACIDS"/>
    <property type="match status" value="1"/>
</dbReference>
<keyword evidence="3 5" id="KW-0732">Signal</keyword>
<keyword evidence="2" id="KW-0813">Transport</keyword>
<dbReference type="Proteomes" id="UP000626210">
    <property type="component" value="Unassembled WGS sequence"/>
</dbReference>
<keyword evidence="8" id="KW-1185">Reference proteome</keyword>
<dbReference type="InterPro" id="IPR028081">
    <property type="entry name" value="Leu-bd"/>
</dbReference>
<proteinExistence type="inferred from homology"/>
<feature type="domain" description="Leucine-binding protein" evidence="6">
    <location>
        <begin position="27"/>
        <end position="362"/>
    </location>
</feature>
<dbReference type="PANTHER" id="PTHR30483">
    <property type="entry name" value="LEUCINE-SPECIFIC-BINDING PROTEIN"/>
    <property type="match status" value="1"/>
</dbReference>
<dbReference type="InterPro" id="IPR051010">
    <property type="entry name" value="BCAA_transport"/>
</dbReference>
<evidence type="ECO:0000256" key="2">
    <source>
        <dbReference type="ARBA" id="ARBA00022448"/>
    </source>
</evidence>
<evidence type="ECO:0000256" key="4">
    <source>
        <dbReference type="ARBA" id="ARBA00022970"/>
    </source>
</evidence>
<name>A0ABQ3FWI8_9BURK</name>
<evidence type="ECO:0000256" key="5">
    <source>
        <dbReference type="SAM" id="SignalP"/>
    </source>
</evidence>
<dbReference type="SUPFAM" id="SSF53822">
    <property type="entry name" value="Periplasmic binding protein-like I"/>
    <property type="match status" value="1"/>
</dbReference>
<organism evidence="7 8">
    <name type="scientific">Pseudorhodoferax aquiterrae</name>
    <dbReference type="NCBI Taxonomy" id="747304"/>
    <lineage>
        <taxon>Bacteria</taxon>
        <taxon>Pseudomonadati</taxon>
        <taxon>Pseudomonadota</taxon>
        <taxon>Betaproteobacteria</taxon>
        <taxon>Burkholderiales</taxon>
        <taxon>Comamonadaceae</taxon>
    </lineage>
</organism>
<evidence type="ECO:0000256" key="3">
    <source>
        <dbReference type="ARBA" id="ARBA00022729"/>
    </source>
</evidence>
<comment type="caution">
    <text evidence="7">The sequence shown here is derived from an EMBL/GenBank/DDBJ whole genome shotgun (WGS) entry which is preliminary data.</text>
</comment>
<evidence type="ECO:0000313" key="7">
    <source>
        <dbReference type="EMBL" id="GHC71601.1"/>
    </source>
</evidence>
<dbReference type="RefSeq" id="WP_189685620.1">
    <property type="nucleotide sequence ID" value="NZ_BMYK01000002.1"/>
</dbReference>
<evidence type="ECO:0000256" key="1">
    <source>
        <dbReference type="ARBA" id="ARBA00010062"/>
    </source>
</evidence>
<protein>
    <submittedName>
        <fullName evidence="7">ABC transporter substrate-binding protein</fullName>
    </submittedName>
</protein>
<feature type="signal peptide" evidence="5">
    <location>
        <begin position="1"/>
        <end position="25"/>
    </location>
</feature>
<accession>A0ABQ3FWI8</accession>
<evidence type="ECO:0000259" key="6">
    <source>
        <dbReference type="Pfam" id="PF13458"/>
    </source>
</evidence>
<feature type="chain" id="PRO_5046029491" evidence="5">
    <location>
        <begin position="26"/>
        <end position="370"/>
    </location>
</feature>
<dbReference type="Gene3D" id="3.40.50.2300">
    <property type="match status" value="2"/>
</dbReference>
<gene>
    <name evidence="7" type="ORF">GCM10007320_06770</name>
</gene>
<dbReference type="InterPro" id="IPR028082">
    <property type="entry name" value="Peripla_BP_I"/>
</dbReference>
<evidence type="ECO:0000313" key="8">
    <source>
        <dbReference type="Proteomes" id="UP000626210"/>
    </source>
</evidence>
<keyword evidence="4" id="KW-0029">Amino-acid transport</keyword>
<comment type="similarity">
    <text evidence="1">Belongs to the leucine-binding protein family.</text>
</comment>
<sequence>MAAALNACRVATCLALALLAGCMPAAPVRIGLLADFSGRNARFNVDGRNGALLAAERLNAGGGIGGRPVELLVRDSGATPATEAAAVRALRDAGVALVIGPFSSPVAARMLPLFDAAGVLLLCPTSTDAALRERDDQLLLLNRSTRASASDYAGMLHARGHRRLALATDMRNASNNGGWRDAFVQAFTALGGHIVADTEFGVAADPTAYAAVRTLLAAGPDGLVFVANGVDAARLAQQAAKLHAKLPMVAPDWAEDRSLLEAGGSAVEGLVLASAARLDDEGAAYRGFHQAYVARFGTEPNYRSIAAYDAMTVVARALAQARPGESARNAVLRQGPYQGLQQSIAFDRFGDAARQAYFRVVQGGRFEPLP</sequence>
<dbReference type="InterPro" id="IPR000709">
    <property type="entry name" value="Leu_Ile_Val-bd"/>
</dbReference>
<dbReference type="PRINTS" id="PR00337">
    <property type="entry name" value="LEUILEVALBP"/>
</dbReference>
<reference evidence="8" key="1">
    <citation type="journal article" date="2019" name="Int. J. Syst. Evol. Microbiol.">
        <title>The Global Catalogue of Microorganisms (GCM) 10K type strain sequencing project: providing services to taxonomists for standard genome sequencing and annotation.</title>
        <authorList>
            <consortium name="The Broad Institute Genomics Platform"/>
            <consortium name="The Broad Institute Genome Sequencing Center for Infectious Disease"/>
            <person name="Wu L."/>
            <person name="Ma J."/>
        </authorList>
    </citation>
    <scope>NUCLEOTIDE SEQUENCE [LARGE SCALE GENOMIC DNA]</scope>
    <source>
        <strain evidence="8">KCTC 23314</strain>
    </source>
</reference>